<feature type="compositionally biased region" description="Low complexity" evidence="9">
    <location>
        <begin position="270"/>
        <end position="280"/>
    </location>
</feature>
<dbReference type="GO" id="GO:0061630">
    <property type="term" value="F:ubiquitin protein ligase activity"/>
    <property type="evidence" value="ECO:0007669"/>
    <property type="project" value="UniProtKB-EC"/>
</dbReference>
<evidence type="ECO:0000313" key="11">
    <source>
        <dbReference type="EMBL" id="KAG2648546.1"/>
    </source>
</evidence>
<keyword evidence="4" id="KW-0479">Metal-binding</keyword>
<feature type="region of interest" description="Disordered" evidence="9">
    <location>
        <begin position="428"/>
        <end position="461"/>
    </location>
</feature>
<evidence type="ECO:0000313" key="12">
    <source>
        <dbReference type="Proteomes" id="UP000823388"/>
    </source>
</evidence>
<dbReference type="EMBL" id="CM029038">
    <property type="protein sequence ID" value="KAG2648546.1"/>
    <property type="molecule type" value="Genomic_DNA"/>
</dbReference>
<dbReference type="GO" id="GO:0008270">
    <property type="term" value="F:zinc ion binding"/>
    <property type="evidence" value="ECO:0007669"/>
    <property type="project" value="UniProtKB-KW"/>
</dbReference>
<dbReference type="PROSITE" id="PS50089">
    <property type="entry name" value="ZF_RING_2"/>
    <property type="match status" value="1"/>
</dbReference>
<feature type="compositionally biased region" description="Basic and acidic residues" evidence="9">
    <location>
        <begin position="516"/>
        <end position="528"/>
    </location>
</feature>
<dbReference type="OrthoDB" id="8062037at2759"/>
<keyword evidence="3" id="KW-0808">Transferase</keyword>
<feature type="region of interest" description="Disordered" evidence="9">
    <location>
        <begin position="1"/>
        <end position="122"/>
    </location>
</feature>
<keyword evidence="5 8" id="KW-0863">Zinc-finger</keyword>
<feature type="region of interest" description="Disordered" evidence="9">
    <location>
        <begin position="174"/>
        <end position="216"/>
    </location>
</feature>
<evidence type="ECO:0000256" key="6">
    <source>
        <dbReference type="ARBA" id="ARBA00022786"/>
    </source>
</evidence>
<feature type="compositionally biased region" description="Low complexity" evidence="9">
    <location>
        <begin position="384"/>
        <end position="402"/>
    </location>
</feature>
<feature type="domain" description="RING-type" evidence="10">
    <location>
        <begin position="631"/>
        <end position="672"/>
    </location>
</feature>
<feature type="compositionally biased region" description="Low complexity" evidence="9">
    <location>
        <begin position="70"/>
        <end position="81"/>
    </location>
</feature>
<feature type="region of interest" description="Disordered" evidence="9">
    <location>
        <begin position="300"/>
        <end position="415"/>
    </location>
</feature>
<organism evidence="11 12">
    <name type="scientific">Panicum virgatum</name>
    <name type="common">Blackwell switchgrass</name>
    <dbReference type="NCBI Taxonomy" id="38727"/>
    <lineage>
        <taxon>Eukaryota</taxon>
        <taxon>Viridiplantae</taxon>
        <taxon>Streptophyta</taxon>
        <taxon>Embryophyta</taxon>
        <taxon>Tracheophyta</taxon>
        <taxon>Spermatophyta</taxon>
        <taxon>Magnoliopsida</taxon>
        <taxon>Liliopsida</taxon>
        <taxon>Poales</taxon>
        <taxon>Poaceae</taxon>
        <taxon>PACMAD clade</taxon>
        <taxon>Panicoideae</taxon>
        <taxon>Panicodae</taxon>
        <taxon>Paniceae</taxon>
        <taxon>Panicinae</taxon>
        <taxon>Panicum</taxon>
        <taxon>Panicum sect. Hiantes</taxon>
    </lineage>
</organism>
<feature type="compositionally biased region" description="Polar residues" evidence="9">
    <location>
        <begin position="34"/>
        <end position="46"/>
    </location>
</feature>
<evidence type="ECO:0000256" key="3">
    <source>
        <dbReference type="ARBA" id="ARBA00022679"/>
    </source>
</evidence>
<feature type="compositionally biased region" description="Basic and acidic residues" evidence="9">
    <location>
        <begin position="1"/>
        <end position="15"/>
    </location>
</feature>
<feature type="compositionally biased region" description="Basic and acidic residues" evidence="9">
    <location>
        <begin position="57"/>
        <end position="68"/>
    </location>
</feature>
<dbReference type="Pfam" id="PF13639">
    <property type="entry name" value="zf-RING_2"/>
    <property type="match status" value="1"/>
</dbReference>
<evidence type="ECO:0000256" key="1">
    <source>
        <dbReference type="ARBA" id="ARBA00000900"/>
    </source>
</evidence>
<evidence type="ECO:0000256" key="9">
    <source>
        <dbReference type="SAM" id="MobiDB-lite"/>
    </source>
</evidence>
<accession>A0A8T0WRZ6</accession>
<dbReference type="AlphaFoldDB" id="A0A8T0WRZ6"/>
<dbReference type="Gene3D" id="3.30.40.10">
    <property type="entry name" value="Zinc/RING finger domain, C3HC4 (zinc finger)"/>
    <property type="match status" value="1"/>
</dbReference>
<feature type="region of interest" description="Disordered" evidence="9">
    <location>
        <begin position="509"/>
        <end position="534"/>
    </location>
</feature>
<keyword evidence="12" id="KW-1185">Reference proteome</keyword>
<feature type="compositionally biased region" description="Basic and acidic residues" evidence="9">
    <location>
        <begin position="104"/>
        <end position="122"/>
    </location>
</feature>
<evidence type="ECO:0000256" key="5">
    <source>
        <dbReference type="ARBA" id="ARBA00022771"/>
    </source>
</evidence>
<comment type="caution">
    <text evidence="11">The sequence shown here is derived from an EMBL/GenBank/DDBJ whole genome shotgun (WGS) entry which is preliminary data.</text>
</comment>
<keyword evidence="7" id="KW-0862">Zinc</keyword>
<feature type="region of interest" description="Disordered" evidence="9">
    <location>
        <begin position="261"/>
        <end position="287"/>
    </location>
</feature>
<reference evidence="11" key="1">
    <citation type="submission" date="2020-05" db="EMBL/GenBank/DDBJ databases">
        <title>WGS assembly of Panicum virgatum.</title>
        <authorList>
            <person name="Lovell J.T."/>
            <person name="Jenkins J."/>
            <person name="Shu S."/>
            <person name="Juenger T.E."/>
            <person name="Schmutz J."/>
        </authorList>
    </citation>
    <scope>NUCLEOTIDE SEQUENCE</scope>
    <source>
        <strain evidence="11">AP13</strain>
    </source>
</reference>
<dbReference type="InterPro" id="IPR013083">
    <property type="entry name" value="Znf_RING/FYVE/PHD"/>
</dbReference>
<proteinExistence type="predicted"/>
<dbReference type="InterPro" id="IPR001841">
    <property type="entry name" value="Znf_RING"/>
</dbReference>
<dbReference type="SUPFAM" id="SSF57850">
    <property type="entry name" value="RING/U-box"/>
    <property type="match status" value="1"/>
</dbReference>
<evidence type="ECO:0000256" key="2">
    <source>
        <dbReference type="ARBA" id="ARBA00012483"/>
    </source>
</evidence>
<sequence length="680" mass="75756">MEEYSDRRSRTEIAFHRRGSRFSYRNGSPEEMTNHNSDGLGSSIRLNPSLLAGVTDNQERPRYLHDSFKSSSSNVGPTSSSKFPPRKFEEKRRQPLLTGVDIGESGRRKVEPSKQLEGSKKIIVDDESSDTLLIESKGFTTEQDRLLTPGQEGSYFAGPSGVSANRAESLVRTASLSSRTHRQKEKEVNLGTPGACSSSLTNRFTMPRNSTTGVRPAYGHVSGVQRRGLKNLGCNPVPDVQTSGCSSDSVYSRRFEFMRKKASDLESSSRSRSFSGPSNSDHSFPTYICDAGPRIRLNGSLLSQHPESSSRSRSFSGPSNSDHSSPTYIRDTGPIRLNETLLSQHPESSSRSRRFSGPSNSDHSSPTYIRDTGPRIRLNETLLSQHPESSSRSRSFSGPSNSDHSSPTYIRDTGPRIRLNETLLSQQIVRSSSRNQQESAVSVRTRRPSHATTLRATDERADGMLSLHESSTRNGQSAQEHLSLEEVSAGSSVRPFFAELPHDIYSFSRHQSSNTRAERGRRNSHFEESPPQMFHGLMGERDGHRHITMGEIAEELTNLFLGAFASHDRHRDMRMDIDSMSYEELLALLEERIGYVSTALSDEQFAKCLRRSIYCPVATGVNKSVIDDIKCSICQEEYKEGEEIGQLPCEHGYHVCCIGQWLRLKNWCPVCKASAVPSMD</sequence>
<evidence type="ECO:0000259" key="10">
    <source>
        <dbReference type="PROSITE" id="PS50089"/>
    </source>
</evidence>
<feature type="compositionally biased region" description="Polar residues" evidence="9">
    <location>
        <begin position="195"/>
        <end position="213"/>
    </location>
</feature>
<comment type="catalytic activity">
    <reaction evidence="1">
        <text>S-ubiquitinyl-[E2 ubiquitin-conjugating enzyme]-L-cysteine + [acceptor protein]-L-lysine = [E2 ubiquitin-conjugating enzyme]-L-cysteine + N(6)-ubiquitinyl-[acceptor protein]-L-lysine.</text>
        <dbReference type="EC" id="2.3.2.27"/>
    </reaction>
</comment>
<evidence type="ECO:0000256" key="7">
    <source>
        <dbReference type="ARBA" id="ARBA00022833"/>
    </source>
</evidence>
<dbReference type="EC" id="2.3.2.27" evidence="2"/>
<evidence type="ECO:0000256" key="8">
    <source>
        <dbReference type="PROSITE-ProRule" id="PRU00175"/>
    </source>
</evidence>
<feature type="compositionally biased region" description="Polar residues" evidence="9">
    <location>
        <begin position="428"/>
        <end position="442"/>
    </location>
</feature>
<feature type="compositionally biased region" description="Low complexity" evidence="9">
    <location>
        <begin position="300"/>
        <end position="321"/>
    </location>
</feature>
<dbReference type="InterPro" id="IPR045191">
    <property type="entry name" value="MBR1/2-like"/>
</dbReference>
<gene>
    <name evidence="11" type="ORF">PVAP13_1NG022800</name>
</gene>
<evidence type="ECO:0000256" key="4">
    <source>
        <dbReference type="ARBA" id="ARBA00022723"/>
    </source>
</evidence>
<dbReference type="PANTHER" id="PTHR22937:SF136">
    <property type="entry name" value="RING-TYPE E3 UBIQUITIN TRANSFERASE"/>
    <property type="match status" value="1"/>
</dbReference>
<protein>
    <recommendedName>
        <fullName evidence="2">RING-type E3 ubiquitin transferase</fullName>
        <ecNumber evidence="2">2.3.2.27</ecNumber>
    </recommendedName>
</protein>
<dbReference type="SMART" id="SM00184">
    <property type="entry name" value="RING"/>
    <property type="match status" value="1"/>
</dbReference>
<dbReference type="PANTHER" id="PTHR22937">
    <property type="entry name" value="E3 UBIQUITIN-PROTEIN LIGASE RNF165"/>
    <property type="match status" value="1"/>
</dbReference>
<name>A0A8T0WRZ6_PANVG</name>
<keyword evidence="6" id="KW-0833">Ubl conjugation pathway</keyword>
<dbReference type="Proteomes" id="UP000823388">
    <property type="component" value="Chromosome 1N"/>
</dbReference>